<name>A0ABS0B8Q7_9GAMM</name>
<dbReference type="EMBL" id="JADLZT010000006">
    <property type="protein sequence ID" value="MBF6024618.1"/>
    <property type="molecule type" value="Genomic_DNA"/>
</dbReference>
<keyword evidence="2" id="KW-0732">Signal</keyword>
<feature type="signal peptide" evidence="2">
    <location>
        <begin position="1"/>
        <end position="19"/>
    </location>
</feature>
<evidence type="ECO:0000313" key="3">
    <source>
        <dbReference type="EMBL" id="MBF6024618.1"/>
    </source>
</evidence>
<evidence type="ECO:0000256" key="1">
    <source>
        <dbReference type="SAM" id="MobiDB-lite"/>
    </source>
</evidence>
<organism evidence="3 4">
    <name type="scientific">Lysobacter niastensis</name>
    <dbReference type="NCBI Taxonomy" id="380629"/>
    <lineage>
        <taxon>Bacteria</taxon>
        <taxon>Pseudomonadati</taxon>
        <taxon>Pseudomonadota</taxon>
        <taxon>Gammaproteobacteria</taxon>
        <taxon>Lysobacterales</taxon>
        <taxon>Lysobacteraceae</taxon>
        <taxon>Lysobacter</taxon>
    </lineage>
</organism>
<gene>
    <name evidence="3" type="ORF">IU514_11315</name>
</gene>
<dbReference type="PROSITE" id="PS51257">
    <property type="entry name" value="PROKAR_LIPOPROTEIN"/>
    <property type="match status" value="1"/>
</dbReference>
<evidence type="ECO:0000256" key="2">
    <source>
        <dbReference type="SAM" id="SignalP"/>
    </source>
</evidence>
<accession>A0ABS0B8Q7</accession>
<dbReference type="RefSeq" id="WP_194931226.1">
    <property type="nucleotide sequence ID" value="NZ_JADLZT010000006.1"/>
</dbReference>
<sequence>MSHRIVLLHAVAAVSLALAACKQGDEATPPSPAKPADAPAPAATTAKAPPPDAARMASGFRAIGNEPGWTAQVAPGDAPALHAEVDYGERKFDIAPATRLPDGWSGKAADGTSLMLKVELKTCRDVMSGQAFEAVATLTVAERTYDGCGNFGPN</sequence>
<keyword evidence="4" id="KW-1185">Reference proteome</keyword>
<protein>
    <submittedName>
        <fullName evidence="3">Uncharacterized protein</fullName>
    </submittedName>
</protein>
<feature type="chain" id="PRO_5047210425" evidence="2">
    <location>
        <begin position="20"/>
        <end position="154"/>
    </location>
</feature>
<evidence type="ECO:0000313" key="4">
    <source>
        <dbReference type="Proteomes" id="UP001429984"/>
    </source>
</evidence>
<proteinExistence type="predicted"/>
<feature type="compositionally biased region" description="Low complexity" evidence="1">
    <location>
        <begin position="34"/>
        <end position="47"/>
    </location>
</feature>
<comment type="caution">
    <text evidence="3">The sequence shown here is derived from an EMBL/GenBank/DDBJ whole genome shotgun (WGS) entry which is preliminary data.</text>
</comment>
<feature type="region of interest" description="Disordered" evidence="1">
    <location>
        <begin position="24"/>
        <end position="61"/>
    </location>
</feature>
<dbReference type="Proteomes" id="UP001429984">
    <property type="component" value="Unassembled WGS sequence"/>
</dbReference>
<reference evidence="3 4" key="1">
    <citation type="submission" date="2020-11" db="EMBL/GenBank/DDBJ databases">
        <title>Draft Genome Sequence and Secondary Metabolite Biosynthetic Potential of the Lysobacter niastensis Type strain DSM 18481.</title>
        <authorList>
            <person name="Turrini P."/>
            <person name="Artuso I."/>
            <person name="Tescari M."/>
            <person name="Lugli G.A."/>
            <person name="Frangipani E."/>
            <person name="Ventura M."/>
            <person name="Visca P."/>
        </authorList>
    </citation>
    <scope>NUCLEOTIDE SEQUENCE [LARGE SCALE GENOMIC DNA]</scope>
    <source>
        <strain evidence="3 4">DSM 18481</strain>
    </source>
</reference>